<dbReference type="Proteomes" id="UP001152747">
    <property type="component" value="Unassembled WGS sequence"/>
</dbReference>
<feature type="compositionally biased region" description="Basic residues" evidence="1">
    <location>
        <begin position="1528"/>
        <end position="1541"/>
    </location>
</feature>
<dbReference type="GO" id="GO:0032040">
    <property type="term" value="C:small-subunit processome"/>
    <property type="evidence" value="ECO:0007669"/>
    <property type="project" value="TreeGrafter"/>
</dbReference>
<dbReference type="InterPro" id="IPR046523">
    <property type="entry name" value="UTP20_dom"/>
</dbReference>
<evidence type="ECO:0000259" key="4">
    <source>
        <dbReference type="Pfam" id="PF23099"/>
    </source>
</evidence>
<dbReference type="SUPFAM" id="SSF48371">
    <property type="entry name" value="ARM repeat"/>
    <property type="match status" value="2"/>
</dbReference>
<protein>
    <submittedName>
        <fullName evidence="5">Uncharacterized protein</fullName>
    </submittedName>
</protein>
<keyword evidence="6" id="KW-1185">Reference proteome</keyword>
<name>A0A9P1IAS7_9PELO</name>
<dbReference type="Pfam" id="PF07539">
    <property type="entry name" value="UTP20_N"/>
    <property type="match status" value="1"/>
</dbReference>
<dbReference type="InterPro" id="IPR057525">
    <property type="entry name" value="UTP20_C"/>
</dbReference>
<sequence length="1568" mass="178067">MDVYLFYCRILTGVSEMVKKIARSMTENEQKMLMYITLTCGIVSKFAELSMPNLDVVKTLRMSVCDRLAEMFHAFPDRQLLSEEVRILKDVIISSHLNDLQKSTVVEREDSNYLPVVPFSVVKLAAAICKLPTLYQILTINLEWNIIGETDKRTCDVIDILLAPLLWPGCFDLMFRTIRGAIMRLSELADENRIDIGQFVKCSDVQIAKKSNYGTSLLQTRIRFVLDFLTMQIEKEVASNKRPSSESITLLERFSDFVSEFEDIPNRLATPLLMCIERLKCNEETMVNMLKSMARIAPILKDPQQYFGKLPKLFSKMAGRTLRDGLVEMVQGFSKSKNIDEKTSNLLQLICDLDSWDKSKVDEPNFDKRYAAYHSLMDIWTSKDHVRIDPIILGMFVGTHFQCISTTTDLSLRMTAGNNVRSLVEFSGKSLEGNEKRGFLESFLNPTVIFFMKHETDAVREEALSTLGVMVRSFKENQHLAELGSFTNDQDEELDFLKNMNHIQIHRRQKAIRKLIENIENGEKNISFNAMFKYLIPMINPYLINFSAKFNAISDESLRLLTLTMSKAPWGKYCSYLESWLSRVEKATGSSGSNSSQEDEFTDKALVRIVVAVIDAFHFDVNEKVENNEGIDEENENENDGIILKRINRVILPRLTKCLDSQTHNVERKAKTLETQATTLHLDIQRTPIAFAIVKLLQKLPDAVIGRHLHGVILKICNLMMTHSFDVRETARKTLLQIVKCLGSKYLASIITEISLTMTKGFQVHVAIYSIHTLIVAMKSVIKNGELDTAINVIVKLCIQDQFSSTSEEKQIGSIKAECPEAKGNRTPETLMHLGRFVSPAGIQTVLDPFRTVVNEHPSAKAIQKVSDLLSKFASGLKDNEGLDNSNLLTYIYKSLSNDLQKLGDVESKNEEKEKSGRRPESCLILPAAPKRIGAMTKVVIRSRDHVFAEFFVHLFAAILKEKKLDLNEDGMIARLNPFVNLILNCFDYKYEKLIAGSLRALCSMIQIQLSAISTNSQRVSDTLFILLSDYASIGQAGNKPEIVKLNQLIYKGFTNLINISGCDFLDNDKLTLLLAYAEADVLDQHKQATMFSLIKILVKKGVRHERLSEIMDHLAETSIRSPLINIRAQCRETLLDYIGGASDSDKSVEKFVEFFLDQLDYEYETGRQSAAEMLCQLFRNLLSKSLENVHMLCVVKLGAAIMNDESPKVSAQIGIALRNLLSNVGTSQRNETFEVILQWLETEDENARAVAIQTTVQLSFVEKEKMTHKIGKIFENLKNILFDENLFENTNETTIISMLNGITRILANVGKQSVTQFDPFSFLEALGDLAKCEESISVMCAASTLIGQILSFIEIENISENLAKEISLWMCRALRHSNLDIATGEQTSKNLVCLSKRLDIETYKLIIANIAQSCKYEVKHQVKQVVKRISCFKLIAALFVTGDSERSNCILEKFMSIFVRELRTCRDEELSNLTQEVCGLIKKKIGDDEYSRRVGECQKSASDKITDRKRKIRELAVTAPEDAAELRRKKNKKKMDSRKRKLDEMKPYRMMKRKHAETRKLQENEED</sequence>
<reference evidence="5" key="1">
    <citation type="submission" date="2022-11" db="EMBL/GenBank/DDBJ databases">
        <authorList>
            <person name="Kikuchi T."/>
        </authorList>
    </citation>
    <scope>NUCLEOTIDE SEQUENCE</scope>
    <source>
        <strain evidence="5">PS1010</strain>
    </source>
</reference>
<evidence type="ECO:0000256" key="1">
    <source>
        <dbReference type="SAM" id="MobiDB-lite"/>
    </source>
</evidence>
<dbReference type="GO" id="GO:0030686">
    <property type="term" value="C:90S preribosome"/>
    <property type="evidence" value="ECO:0007669"/>
    <property type="project" value="TreeGrafter"/>
</dbReference>
<organism evidence="5 6">
    <name type="scientific">Caenorhabditis angaria</name>
    <dbReference type="NCBI Taxonomy" id="860376"/>
    <lineage>
        <taxon>Eukaryota</taxon>
        <taxon>Metazoa</taxon>
        <taxon>Ecdysozoa</taxon>
        <taxon>Nematoda</taxon>
        <taxon>Chromadorea</taxon>
        <taxon>Rhabditida</taxon>
        <taxon>Rhabditina</taxon>
        <taxon>Rhabditomorpha</taxon>
        <taxon>Rhabditoidea</taxon>
        <taxon>Rhabditidae</taxon>
        <taxon>Peloderinae</taxon>
        <taxon>Caenorhabditis</taxon>
    </lineage>
</organism>
<dbReference type="InterPro" id="IPR011430">
    <property type="entry name" value="UTP20_N"/>
</dbReference>
<dbReference type="Pfam" id="PF23099">
    <property type="entry name" value="UTP20_C"/>
    <property type="match status" value="1"/>
</dbReference>
<feature type="compositionally biased region" description="Basic and acidic residues" evidence="1">
    <location>
        <begin position="1559"/>
        <end position="1568"/>
    </location>
</feature>
<evidence type="ECO:0000259" key="3">
    <source>
        <dbReference type="Pfam" id="PF20416"/>
    </source>
</evidence>
<evidence type="ECO:0000313" key="6">
    <source>
        <dbReference type="Proteomes" id="UP001152747"/>
    </source>
</evidence>
<gene>
    <name evidence="5" type="ORF">CAMP_LOCUS4060</name>
</gene>
<dbReference type="Pfam" id="PF20416">
    <property type="entry name" value="UTP20"/>
    <property type="match status" value="1"/>
</dbReference>
<feature type="domain" description="U3 small nucleolar RNA-associated protein 20" evidence="3">
    <location>
        <begin position="683"/>
        <end position="894"/>
    </location>
</feature>
<feature type="region of interest" description="Disordered" evidence="1">
    <location>
        <begin position="1524"/>
        <end position="1568"/>
    </location>
</feature>
<evidence type="ECO:0000313" key="5">
    <source>
        <dbReference type="EMBL" id="CAI5441423.1"/>
    </source>
</evidence>
<dbReference type="OrthoDB" id="360653at2759"/>
<comment type="caution">
    <text evidence="5">The sequence shown here is derived from an EMBL/GenBank/DDBJ whole genome shotgun (WGS) entry which is preliminary data.</text>
</comment>
<proteinExistence type="predicted"/>
<dbReference type="InterPro" id="IPR016024">
    <property type="entry name" value="ARM-type_fold"/>
</dbReference>
<dbReference type="EMBL" id="CANHGI010000002">
    <property type="protein sequence ID" value="CAI5441423.1"/>
    <property type="molecule type" value="Genomic_DNA"/>
</dbReference>
<evidence type="ECO:0000259" key="2">
    <source>
        <dbReference type="Pfam" id="PF07539"/>
    </source>
</evidence>
<feature type="domain" description="U3 small nucleolar RNA-associated protein 20 N-terminal" evidence="2">
    <location>
        <begin position="11"/>
        <end position="448"/>
    </location>
</feature>
<dbReference type="InterPro" id="IPR011989">
    <property type="entry name" value="ARM-like"/>
</dbReference>
<dbReference type="PANTHER" id="PTHR17695">
    <property type="entry name" value="SMALL SUBUNIT PROCESSOME COMPONENT 20 HOMOLOG"/>
    <property type="match status" value="1"/>
</dbReference>
<dbReference type="Gene3D" id="1.25.10.10">
    <property type="entry name" value="Leucine-rich Repeat Variant"/>
    <property type="match status" value="1"/>
</dbReference>
<accession>A0A9P1IAS7</accession>
<dbReference type="InterPro" id="IPR052575">
    <property type="entry name" value="SSU_processome_comp_20"/>
</dbReference>
<dbReference type="PANTHER" id="PTHR17695:SF11">
    <property type="entry name" value="SMALL SUBUNIT PROCESSOME COMPONENT 20 HOMOLOG"/>
    <property type="match status" value="1"/>
</dbReference>
<feature type="domain" description="U3 small nucleolar RNA-associated protein 20 C-terminal" evidence="4">
    <location>
        <begin position="1248"/>
        <end position="1545"/>
    </location>
</feature>